<dbReference type="PANTHER" id="PTHR30136:SF7">
    <property type="entry name" value="HTH-TYPE TRANSCRIPTIONAL REGULATOR KDGR-RELATED"/>
    <property type="match status" value="1"/>
</dbReference>
<comment type="caution">
    <text evidence="6">The sequence shown here is derived from an EMBL/GenBank/DDBJ whole genome shotgun (WGS) entry which is preliminary data.</text>
</comment>
<organism evidence="6">
    <name type="scientific">bioreactor metagenome</name>
    <dbReference type="NCBI Taxonomy" id="1076179"/>
    <lineage>
        <taxon>unclassified sequences</taxon>
        <taxon>metagenomes</taxon>
        <taxon>ecological metagenomes</taxon>
    </lineage>
</organism>
<dbReference type="PROSITE" id="PS51078">
    <property type="entry name" value="ICLR_ED"/>
    <property type="match status" value="1"/>
</dbReference>
<evidence type="ECO:0000259" key="4">
    <source>
        <dbReference type="PROSITE" id="PS51077"/>
    </source>
</evidence>
<evidence type="ECO:0000313" key="6">
    <source>
        <dbReference type="EMBL" id="MPM72803.1"/>
    </source>
</evidence>
<reference evidence="6" key="1">
    <citation type="submission" date="2019-08" db="EMBL/GenBank/DDBJ databases">
        <authorList>
            <person name="Kucharzyk K."/>
            <person name="Murdoch R.W."/>
            <person name="Higgins S."/>
            <person name="Loffler F."/>
        </authorList>
    </citation>
    <scope>NUCLEOTIDE SEQUENCE</scope>
</reference>
<dbReference type="InterPro" id="IPR005471">
    <property type="entry name" value="Tscrpt_reg_IclR_N"/>
</dbReference>
<dbReference type="Pfam" id="PF09339">
    <property type="entry name" value="HTH_IclR"/>
    <property type="match status" value="1"/>
</dbReference>
<dbReference type="InterPro" id="IPR036390">
    <property type="entry name" value="WH_DNA-bd_sf"/>
</dbReference>
<dbReference type="InterPro" id="IPR029016">
    <property type="entry name" value="GAF-like_dom_sf"/>
</dbReference>
<accession>A0A645C8X2</accession>
<evidence type="ECO:0000256" key="3">
    <source>
        <dbReference type="ARBA" id="ARBA00023163"/>
    </source>
</evidence>
<evidence type="ECO:0000256" key="2">
    <source>
        <dbReference type="ARBA" id="ARBA00023125"/>
    </source>
</evidence>
<dbReference type="Gene3D" id="1.10.10.10">
    <property type="entry name" value="Winged helix-like DNA-binding domain superfamily/Winged helix DNA-binding domain"/>
    <property type="match status" value="1"/>
</dbReference>
<feature type="domain" description="IclR-ED" evidence="5">
    <location>
        <begin position="74"/>
        <end position="253"/>
    </location>
</feature>
<gene>
    <name evidence="6" type="primary">kdgR_33</name>
    <name evidence="6" type="ORF">SDC9_119779</name>
</gene>
<protein>
    <submittedName>
        <fullName evidence="6">Transcriptional regulator KdgR</fullName>
    </submittedName>
</protein>
<keyword evidence="2" id="KW-0238">DNA-binding</keyword>
<dbReference type="SMART" id="SM00346">
    <property type="entry name" value="HTH_ICLR"/>
    <property type="match status" value="1"/>
</dbReference>
<dbReference type="AlphaFoldDB" id="A0A645C8X2"/>
<dbReference type="SUPFAM" id="SSF55781">
    <property type="entry name" value="GAF domain-like"/>
    <property type="match status" value="1"/>
</dbReference>
<sequence length="253" mass="28795">MDVNKGTNDYNIKSVIKSMEVFEILVEKGELSIGELSDLSGLGKSSVHRILGTLKHIGYVKQDIEDGKYYASIKVFELGNKIGDRIPFKNIVREKLEQLYEKCQETVNIGMLDDLDVVFLDKIITKEPLRIVLDVGRRVPAYCSGMGKILLAYTENVNLKAIEYKKYTENTLCNVDMLEEELKKIRQQGFSIDNEEYIRGLICIAVPVKKRNGDVIAAISVAVPAVRMNEPKKEEYLKMLQDTAYEMTKELPY</sequence>
<evidence type="ECO:0000259" key="5">
    <source>
        <dbReference type="PROSITE" id="PS51078"/>
    </source>
</evidence>
<dbReference type="InterPro" id="IPR014757">
    <property type="entry name" value="Tscrpt_reg_IclR_C"/>
</dbReference>
<dbReference type="Pfam" id="PF01614">
    <property type="entry name" value="IclR_C"/>
    <property type="match status" value="1"/>
</dbReference>
<dbReference type="InterPro" id="IPR036388">
    <property type="entry name" value="WH-like_DNA-bd_sf"/>
</dbReference>
<dbReference type="Gene3D" id="3.30.450.40">
    <property type="match status" value="1"/>
</dbReference>
<dbReference type="GO" id="GO:0003677">
    <property type="term" value="F:DNA binding"/>
    <property type="evidence" value="ECO:0007669"/>
    <property type="project" value="UniProtKB-KW"/>
</dbReference>
<name>A0A645C8X2_9ZZZZ</name>
<dbReference type="PANTHER" id="PTHR30136">
    <property type="entry name" value="HELIX-TURN-HELIX TRANSCRIPTIONAL REGULATOR, ICLR FAMILY"/>
    <property type="match status" value="1"/>
</dbReference>
<feature type="domain" description="HTH iclR-type" evidence="4">
    <location>
        <begin position="12"/>
        <end position="73"/>
    </location>
</feature>
<dbReference type="SUPFAM" id="SSF46785">
    <property type="entry name" value="Winged helix' DNA-binding domain"/>
    <property type="match status" value="1"/>
</dbReference>
<dbReference type="InterPro" id="IPR050707">
    <property type="entry name" value="HTH_MetabolicPath_Reg"/>
</dbReference>
<keyword evidence="3" id="KW-0804">Transcription</keyword>
<keyword evidence="1" id="KW-0805">Transcription regulation</keyword>
<dbReference type="EMBL" id="VSSQ01024968">
    <property type="protein sequence ID" value="MPM72803.1"/>
    <property type="molecule type" value="Genomic_DNA"/>
</dbReference>
<dbReference type="GO" id="GO:0045892">
    <property type="term" value="P:negative regulation of DNA-templated transcription"/>
    <property type="evidence" value="ECO:0007669"/>
    <property type="project" value="TreeGrafter"/>
</dbReference>
<dbReference type="GO" id="GO:0003700">
    <property type="term" value="F:DNA-binding transcription factor activity"/>
    <property type="evidence" value="ECO:0007669"/>
    <property type="project" value="TreeGrafter"/>
</dbReference>
<dbReference type="PROSITE" id="PS51077">
    <property type="entry name" value="HTH_ICLR"/>
    <property type="match status" value="1"/>
</dbReference>
<proteinExistence type="predicted"/>
<evidence type="ECO:0000256" key="1">
    <source>
        <dbReference type="ARBA" id="ARBA00023015"/>
    </source>
</evidence>